<evidence type="ECO:0008006" key="11">
    <source>
        <dbReference type="Google" id="ProtNLM"/>
    </source>
</evidence>
<feature type="transmembrane region" description="Helical" evidence="8">
    <location>
        <begin position="380"/>
        <end position="400"/>
    </location>
</feature>
<dbReference type="NCBIfam" id="TIGR00907">
    <property type="entry name" value="2A0304"/>
    <property type="match status" value="1"/>
</dbReference>
<feature type="transmembrane region" description="Helical" evidence="8">
    <location>
        <begin position="258"/>
        <end position="277"/>
    </location>
</feature>
<dbReference type="GO" id="GO:0015189">
    <property type="term" value="F:L-lysine transmembrane transporter activity"/>
    <property type="evidence" value="ECO:0007669"/>
    <property type="project" value="TreeGrafter"/>
</dbReference>
<dbReference type="FunFam" id="1.20.1740.10:FF:000104">
    <property type="entry name" value="Amino-acid permease BAT1"/>
    <property type="match status" value="1"/>
</dbReference>
<keyword evidence="6 8" id="KW-0472">Membrane</keyword>
<feature type="transmembrane region" description="Helical" evidence="8">
    <location>
        <begin position="475"/>
        <end position="496"/>
    </location>
</feature>
<evidence type="ECO:0000256" key="1">
    <source>
        <dbReference type="ARBA" id="ARBA00004141"/>
    </source>
</evidence>
<dbReference type="InterPro" id="IPR002293">
    <property type="entry name" value="AA/rel_permease1"/>
</dbReference>
<keyword evidence="3 8" id="KW-0812">Transmembrane</keyword>
<dbReference type="Gene3D" id="1.20.1740.10">
    <property type="entry name" value="Amino acid/polyamine transporter I"/>
    <property type="match status" value="2"/>
</dbReference>
<organism evidence="9 10">
    <name type="scientific">Leersia perrieri</name>
    <dbReference type="NCBI Taxonomy" id="77586"/>
    <lineage>
        <taxon>Eukaryota</taxon>
        <taxon>Viridiplantae</taxon>
        <taxon>Streptophyta</taxon>
        <taxon>Embryophyta</taxon>
        <taxon>Tracheophyta</taxon>
        <taxon>Spermatophyta</taxon>
        <taxon>Magnoliopsida</taxon>
        <taxon>Liliopsida</taxon>
        <taxon>Poales</taxon>
        <taxon>Poaceae</taxon>
        <taxon>BOP clade</taxon>
        <taxon>Oryzoideae</taxon>
        <taxon>Oryzeae</taxon>
        <taxon>Oryzinae</taxon>
        <taxon>Leersia</taxon>
    </lineage>
</organism>
<feature type="transmembrane region" description="Helical" evidence="8">
    <location>
        <begin position="562"/>
        <end position="581"/>
    </location>
</feature>
<keyword evidence="2" id="KW-0813">Transport</keyword>
<dbReference type="Gramene" id="LPERR01G19010.1">
    <property type="protein sequence ID" value="LPERR01G19010.1"/>
    <property type="gene ID" value="LPERR01G19010"/>
</dbReference>
<evidence type="ECO:0000256" key="5">
    <source>
        <dbReference type="ARBA" id="ARBA00022989"/>
    </source>
</evidence>
<feature type="transmembrane region" description="Helical" evidence="8">
    <location>
        <begin position="593"/>
        <end position="617"/>
    </location>
</feature>
<proteinExistence type="inferred from homology"/>
<reference evidence="9" key="3">
    <citation type="submission" date="2015-04" db="UniProtKB">
        <authorList>
            <consortium name="EnsemblPlants"/>
        </authorList>
    </citation>
    <scope>IDENTIFICATION</scope>
</reference>
<dbReference type="InterPro" id="IPR004840">
    <property type="entry name" value="Amino_acid_permease_CS"/>
</dbReference>
<dbReference type="eggNOG" id="KOG1289">
    <property type="taxonomic scope" value="Eukaryota"/>
</dbReference>
<feature type="transmembrane region" description="Helical" evidence="8">
    <location>
        <begin position="341"/>
        <end position="360"/>
    </location>
</feature>
<feature type="transmembrane region" description="Helical" evidence="8">
    <location>
        <begin position="534"/>
        <end position="556"/>
    </location>
</feature>
<feature type="transmembrane region" description="Helical" evidence="8">
    <location>
        <begin position="49"/>
        <end position="71"/>
    </location>
</feature>
<feature type="transmembrane region" description="Helical" evidence="8">
    <location>
        <begin position="421"/>
        <end position="445"/>
    </location>
</feature>
<dbReference type="GO" id="GO:0016020">
    <property type="term" value="C:membrane"/>
    <property type="evidence" value="ECO:0007669"/>
    <property type="project" value="UniProtKB-SubCell"/>
</dbReference>
<dbReference type="AlphaFoldDB" id="A0A0D9V2R2"/>
<dbReference type="PANTHER" id="PTHR45649">
    <property type="entry name" value="AMINO-ACID PERMEASE BAT1"/>
    <property type="match status" value="1"/>
</dbReference>
<comment type="subcellular location">
    <subcellularLocation>
        <location evidence="1">Membrane</location>
        <topology evidence="1">Multi-pass membrane protein</topology>
    </subcellularLocation>
</comment>
<keyword evidence="4" id="KW-0029">Amino-acid transport</keyword>
<name>A0A0D9V2R2_9ORYZ</name>
<protein>
    <recommendedName>
        <fullName evidence="11">Amino acid permease/ SLC12A domain-containing protein</fullName>
    </recommendedName>
</protein>
<dbReference type="STRING" id="77586.A0A0D9V2R2"/>
<dbReference type="PROSITE" id="PS00218">
    <property type="entry name" value="AMINO_ACID_PERMEASE_1"/>
    <property type="match status" value="1"/>
</dbReference>
<dbReference type="PANTHER" id="PTHR45649:SF30">
    <property type="entry name" value="AMINO-ACID PERMEASE BAT1"/>
    <property type="match status" value="1"/>
</dbReference>
<evidence type="ECO:0000256" key="2">
    <source>
        <dbReference type="ARBA" id="ARBA00022448"/>
    </source>
</evidence>
<feature type="transmembrane region" description="Helical" evidence="8">
    <location>
        <begin position="182"/>
        <end position="205"/>
    </location>
</feature>
<evidence type="ECO:0000256" key="4">
    <source>
        <dbReference type="ARBA" id="ARBA00022970"/>
    </source>
</evidence>
<dbReference type="FunFam" id="1.20.1740.10:FF:000026">
    <property type="entry name" value="Amino-acid permease BAT1"/>
    <property type="match status" value="1"/>
</dbReference>
<dbReference type="GO" id="GO:0015180">
    <property type="term" value="F:L-alanine transmembrane transporter activity"/>
    <property type="evidence" value="ECO:0007669"/>
    <property type="project" value="TreeGrafter"/>
</dbReference>
<dbReference type="GO" id="GO:0015185">
    <property type="term" value="F:gamma-aminobutyric acid transmembrane transporter activity"/>
    <property type="evidence" value="ECO:0007669"/>
    <property type="project" value="TreeGrafter"/>
</dbReference>
<dbReference type="InterPro" id="IPR004756">
    <property type="entry name" value="AA_permease"/>
</dbReference>
<evidence type="ECO:0000256" key="8">
    <source>
        <dbReference type="SAM" id="Phobius"/>
    </source>
</evidence>
<accession>A0A0D9V2R2</accession>
<evidence type="ECO:0000313" key="10">
    <source>
        <dbReference type="Proteomes" id="UP000032180"/>
    </source>
</evidence>
<keyword evidence="10" id="KW-1185">Reference proteome</keyword>
<evidence type="ECO:0000256" key="3">
    <source>
        <dbReference type="ARBA" id="ARBA00022692"/>
    </source>
</evidence>
<evidence type="ECO:0000313" key="9">
    <source>
        <dbReference type="EnsemblPlants" id="LPERR01G19010.1"/>
    </source>
</evidence>
<sequence>MAEEGQRGGYSRIAGGDEEVAAASGGGDYDERKLRLLGYEPQLKRNLSLLSNFAVSFSIVSVLTGITTLYGTGLQFGGPATMVYGWPIAGTFTLIVGLAMAEICSAYPTSGGLYFWSARLCSHRQWGPFASWLTGCKPLNSVGAMTWNKATSADSAVDVDDTGHARLRELGYKQELKRDLSVLSNFAFSFSIISVLTGITTLYNTGLTFGGPATMTFGWFVAGAFTMTVGLSMAEICSSFPTSGGLYYWSARLSGKRWAPFASWITGWFNIVGQWAVTTSVDFSLAQLIQVIILLSTGGNNGGGYLASKYVVIAFHAAILLSHAVINSLPITWLSFFGQFAAAWNMLGVFVLMIAVPTVATERASAKFVFTHFNTENNAGIHSNFYIFVLGLLMSQYTLTGYDASAHMTEETKNADRNGPIGIISAIGISIIVGWGYILGITFAVKDIPYLLSPDNEAGGYAIAEVFYLAFKSRYGSGIGGIICLGIVAVAIYFCGMSSVTSNSRMAYAFSRDGAMPLSSVWHKVNKHEVPINAVWLSAFISLCMALPSLGSLVAFQAMVSIATIGLYIAYALPILFRVTLARKHFVPGPFNLGRCGVAVGWAAVLWVATITVLFSLPVTYPVTKDTLNYTPVAVGGLFLLVLSSWLVSARHWFKGPGVEEAIVDCVPGRRRYQKMIWKVVK</sequence>
<reference evidence="10" key="2">
    <citation type="submission" date="2013-12" db="EMBL/GenBank/DDBJ databases">
        <authorList>
            <person name="Yu Y."/>
            <person name="Lee S."/>
            <person name="de Baynast K."/>
            <person name="Wissotski M."/>
            <person name="Liu L."/>
            <person name="Talag J."/>
            <person name="Goicoechea J."/>
            <person name="Angelova A."/>
            <person name="Jetty R."/>
            <person name="Kudrna D."/>
            <person name="Golser W."/>
            <person name="Rivera L."/>
            <person name="Zhang J."/>
            <person name="Wing R."/>
        </authorList>
    </citation>
    <scope>NUCLEOTIDE SEQUENCE</scope>
</reference>
<feature type="transmembrane region" description="Helical" evidence="8">
    <location>
        <begin position="629"/>
        <end position="648"/>
    </location>
</feature>
<dbReference type="EnsemblPlants" id="LPERR01G19010.1">
    <property type="protein sequence ID" value="LPERR01G19010.1"/>
    <property type="gene ID" value="LPERR01G19010"/>
</dbReference>
<reference evidence="9 10" key="1">
    <citation type="submission" date="2012-08" db="EMBL/GenBank/DDBJ databases">
        <title>Oryza genome evolution.</title>
        <authorList>
            <person name="Wing R.A."/>
        </authorList>
    </citation>
    <scope>NUCLEOTIDE SEQUENCE</scope>
</reference>
<feature type="transmembrane region" description="Helical" evidence="8">
    <location>
        <begin position="217"/>
        <end position="237"/>
    </location>
</feature>
<feature type="transmembrane region" description="Helical" evidence="8">
    <location>
        <begin position="310"/>
        <end position="329"/>
    </location>
</feature>
<comment type="similarity">
    <text evidence="7">Belongs to the amino acid-polyamine-organocation (APC) superfamily. Amino acid/choline transporter (ACT) (TC 2.A.3.4) family.</text>
</comment>
<keyword evidence="5 8" id="KW-1133">Transmembrane helix</keyword>
<evidence type="ECO:0000256" key="6">
    <source>
        <dbReference type="ARBA" id="ARBA00023136"/>
    </source>
</evidence>
<dbReference type="Pfam" id="PF13520">
    <property type="entry name" value="AA_permease_2"/>
    <property type="match status" value="2"/>
</dbReference>
<dbReference type="GO" id="GO:0005313">
    <property type="term" value="F:L-glutamate transmembrane transporter activity"/>
    <property type="evidence" value="ECO:0007669"/>
    <property type="project" value="TreeGrafter"/>
</dbReference>
<evidence type="ECO:0000256" key="7">
    <source>
        <dbReference type="ARBA" id="ARBA00061200"/>
    </source>
</evidence>
<dbReference type="Proteomes" id="UP000032180">
    <property type="component" value="Chromosome 1"/>
</dbReference>